<feature type="transmembrane region" description="Helical" evidence="1">
    <location>
        <begin position="29"/>
        <end position="47"/>
    </location>
</feature>
<dbReference type="InterPro" id="IPR058897">
    <property type="entry name" value="PAPPA_SD_C"/>
</dbReference>
<evidence type="ECO:0000256" key="1">
    <source>
        <dbReference type="SAM" id="Phobius"/>
    </source>
</evidence>
<keyword evidence="4" id="KW-1185">Reference proteome</keyword>
<dbReference type="Proteomes" id="UP000317371">
    <property type="component" value="Unassembled WGS sequence"/>
</dbReference>
<reference evidence="3 4" key="1">
    <citation type="submission" date="2019-06" db="EMBL/GenBank/DDBJ databases">
        <title>Genome sequence of Litorilinea aerophila BAA-2444.</title>
        <authorList>
            <person name="Maclea K.S."/>
            <person name="Maurais E.G."/>
            <person name="Iannazzi L.C."/>
        </authorList>
    </citation>
    <scope>NUCLEOTIDE SEQUENCE [LARGE SCALE GENOMIC DNA]</scope>
    <source>
        <strain evidence="3 4">ATCC BAA-2444</strain>
    </source>
</reference>
<dbReference type="OrthoDB" id="9792285at2"/>
<dbReference type="EMBL" id="VIGC01000001">
    <property type="protein sequence ID" value="TQE97843.1"/>
    <property type="molecule type" value="Genomic_DNA"/>
</dbReference>
<comment type="caution">
    <text evidence="3">The sequence shown here is derived from an EMBL/GenBank/DDBJ whole genome shotgun (WGS) entry which is preliminary data.</text>
</comment>
<keyword evidence="1" id="KW-0812">Transmembrane</keyword>
<gene>
    <name evidence="3" type="ORF">FKZ61_00215</name>
</gene>
<dbReference type="InParanoid" id="A0A540VNU8"/>
<evidence type="ECO:0000313" key="4">
    <source>
        <dbReference type="Proteomes" id="UP000317371"/>
    </source>
</evidence>
<name>A0A540VNU8_9CHLR</name>
<proteinExistence type="predicted"/>
<accession>A0A540VNU8</accession>
<evidence type="ECO:0000259" key="2">
    <source>
        <dbReference type="Pfam" id="PF25900"/>
    </source>
</evidence>
<dbReference type="AlphaFoldDB" id="A0A540VNU8"/>
<protein>
    <recommendedName>
        <fullName evidence="2">Pappalysin-1 SD scarf domain-containing protein</fullName>
    </recommendedName>
</protein>
<dbReference type="Pfam" id="PF25900">
    <property type="entry name" value="PAPPA"/>
    <property type="match status" value="1"/>
</dbReference>
<keyword evidence="1" id="KW-0472">Membrane</keyword>
<keyword evidence="1" id="KW-1133">Transmembrane helix</keyword>
<dbReference type="RefSeq" id="WP_141608053.1">
    <property type="nucleotide sequence ID" value="NZ_VIGC02000001.1"/>
</dbReference>
<organism evidence="3 4">
    <name type="scientific">Litorilinea aerophila</name>
    <dbReference type="NCBI Taxonomy" id="1204385"/>
    <lineage>
        <taxon>Bacteria</taxon>
        <taxon>Bacillati</taxon>
        <taxon>Chloroflexota</taxon>
        <taxon>Caldilineae</taxon>
        <taxon>Caldilineales</taxon>
        <taxon>Caldilineaceae</taxon>
        <taxon>Litorilinea</taxon>
    </lineage>
</organism>
<evidence type="ECO:0000313" key="3">
    <source>
        <dbReference type="EMBL" id="TQE97843.1"/>
    </source>
</evidence>
<sequence length="720" mass="76037">MNVFPFSTPVHAGSEQPPGFSRRNVRQTLLAWLGVGLFFLLGSLMHTPSLRAAPAPQEPPPPPQAILPGQYVFAEMTAGTSTRYVVDLPEAGTYLVTPVEEAEVPVFDLLATDATGTEIYSAPLANAELAAEAGPLTLEFTANQDGLLAFVVLGPMGALSPDPAQPNVLTAGSFYAENEPDGPRYGTLVIPATDYPQEVLLYVGVDEGTSWQITVDGGALGTFQLNTAQENLLRFWSQGGEYPLALTPEDSPGSRLLVVPFLGGPPPAVPLDTPLAAEVRAGTSEALYQISLDSIYTVLTATLDAPGDSWNLTLLDRLVDGAVNAGGSGQLTLTELLPGTYYLWVQAPTAVDSAQPFTLTVTGAAGDPIPRLENQAAAPGEFAEGEEQHTYWLSVPQAGSLITLSLQVESPDVNYTIQAGLQPGAPLWRGEDDAPLRFVAPRPGTYLVDVLSNGTPGPYTLLAEVADPVVALDPAAPTWDQIGPGETAFYRLTVDAPDQLLTVILVGNPAAELDLAVTWVDPDTGQLQTASSTGEGSVEVVSQSRTVPGIYQVAVQAGAVGGPYLLMVRLEDPSLLGSQWAIEATASSQYGETSYSATQATGAPDTPVPGDFPTAWAPENPDDGLQTLELRYAHPVFPTAIRIYETYNPGAVVAVEAYNGEADEWVTLWSGQDPSQEAPAAFSPPITPTDFATDRLRLTLDTDVVPGWNEIDAVQLIGRP</sequence>
<feature type="domain" description="Pappalysin-1 SD scarf" evidence="2">
    <location>
        <begin position="578"/>
        <end position="720"/>
    </location>
</feature>